<dbReference type="EMBL" id="SPHZ02000005">
    <property type="protein sequence ID" value="KAF0918525.1"/>
    <property type="molecule type" value="Genomic_DNA"/>
</dbReference>
<evidence type="ECO:0000313" key="2">
    <source>
        <dbReference type="Proteomes" id="UP000479710"/>
    </source>
</evidence>
<accession>A0A6G1E086</accession>
<evidence type="ECO:0000313" key="1">
    <source>
        <dbReference type="EMBL" id="KAF0918525.1"/>
    </source>
</evidence>
<comment type="caution">
    <text evidence="1">The sequence shown here is derived from an EMBL/GenBank/DDBJ whole genome shotgun (WGS) entry which is preliminary data.</text>
</comment>
<dbReference type="AlphaFoldDB" id="A0A6G1E086"/>
<reference evidence="1 2" key="1">
    <citation type="submission" date="2019-11" db="EMBL/GenBank/DDBJ databases">
        <title>Whole genome sequence of Oryza granulata.</title>
        <authorList>
            <person name="Li W."/>
        </authorList>
    </citation>
    <scope>NUCLEOTIDE SEQUENCE [LARGE SCALE GENOMIC DNA]</scope>
    <source>
        <strain evidence="2">cv. Menghai</strain>
        <tissue evidence="1">Leaf</tissue>
    </source>
</reference>
<keyword evidence="2" id="KW-1185">Reference proteome</keyword>
<name>A0A6G1E086_9ORYZ</name>
<gene>
    <name evidence="1" type="ORF">E2562_024786</name>
</gene>
<organism evidence="1 2">
    <name type="scientific">Oryza meyeriana var. granulata</name>
    <dbReference type="NCBI Taxonomy" id="110450"/>
    <lineage>
        <taxon>Eukaryota</taxon>
        <taxon>Viridiplantae</taxon>
        <taxon>Streptophyta</taxon>
        <taxon>Embryophyta</taxon>
        <taxon>Tracheophyta</taxon>
        <taxon>Spermatophyta</taxon>
        <taxon>Magnoliopsida</taxon>
        <taxon>Liliopsida</taxon>
        <taxon>Poales</taxon>
        <taxon>Poaceae</taxon>
        <taxon>BOP clade</taxon>
        <taxon>Oryzoideae</taxon>
        <taxon>Oryzeae</taxon>
        <taxon>Oryzinae</taxon>
        <taxon>Oryza</taxon>
        <taxon>Oryza meyeriana</taxon>
    </lineage>
</organism>
<protein>
    <submittedName>
        <fullName evidence="1">Uncharacterized protein</fullName>
    </submittedName>
</protein>
<dbReference type="Proteomes" id="UP000479710">
    <property type="component" value="Unassembled WGS sequence"/>
</dbReference>
<proteinExistence type="predicted"/>
<sequence>MTTLRRGSSIQFMRALAVSSYDEDGRQIHRSYADAAGEAPAAYLEDESAIRQAYQMGKSY</sequence>